<dbReference type="Proteomes" id="UP000680805">
    <property type="component" value="Chromosome"/>
</dbReference>
<reference evidence="1" key="1">
    <citation type="submission" date="2021-06" db="EMBL/GenBank/DDBJ databases">
        <title>Bradyrhizobium sp. S2-11-2 Genome sequencing.</title>
        <authorList>
            <person name="Jin L."/>
        </authorList>
    </citation>
    <scope>NUCLEOTIDE SEQUENCE</scope>
    <source>
        <strain evidence="1">S2-11-2</strain>
    </source>
</reference>
<name>A0A975NUT8_9BRAD</name>
<dbReference type="AlphaFoldDB" id="A0A975NUT8"/>
<accession>A0A975NUT8</accession>
<evidence type="ECO:0000313" key="2">
    <source>
        <dbReference type="Proteomes" id="UP000680805"/>
    </source>
</evidence>
<proteinExistence type="predicted"/>
<dbReference type="KEGG" id="bsei:KMZ68_21790"/>
<evidence type="ECO:0000313" key="1">
    <source>
        <dbReference type="EMBL" id="QWG20979.1"/>
    </source>
</evidence>
<gene>
    <name evidence="1" type="ORF">KMZ68_21790</name>
</gene>
<protein>
    <submittedName>
        <fullName evidence="1">Uncharacterized protein</fullName>
    </submittedName>
</protein>
<organism evidence="1 2">
    <name type="scientific">Bradyrhizobium sediminis</name>
    <dbReference type="NCBI Taxonomy" id="2840469"/>
    <lineage>
        <taxon>Bacteria</taxon>
        <taxon>Pseudomonadati</taxon>
        <taxon>Pseudomonadota</taxon>
        <taxon>Alphaproteobacteria</taxon>
        <taxon>Hyphomicrobiales</taxon>
        <taxon>Nitrobacteraceae</taxon>
        <taxon>Bradyrhizobium</taxon>
    </lineage>
</organism>
<sequence length="142" mass="15526">MSDPIDRDFADDDHARTEISAAVRYLLKDTTGGARGDIVREIIESIRSIANGPLLPQPQNPPEVRAVKQPAMSGVTYKAYVIDAFRRDTDRWRSTIRRLDGKKIRVAIPPSVVDEATTSADALTAEKAVELARKAIDAGGLI</sequence>
<dbReference type="EMBL" id="CP076135">
    <property type="protein sequence ID" value="QWG20979.1"/>
    <property type="molecule type" value="Genomic_DNA"/>
</dbReference>